<gene>
    <name evidence="2" type="ORF">LMG29542_00219</name>
</gene>
<dbReference type="AlphaFoldDB" id="A0A6J5CY03"/>
<evidence type="ECO:0000256" key="1">
    <source>
        <dbReference type="SAM" id="Phobius"/>
    </source>
</evidence>
<keyword evidence="1" id="KW-0472">Membrane</keyword>
<sequence>MIQFGNFAISYLTVGFICVASLTLIGLVVAMHVRHKYDPNLVGALVGGFLCFLLLEALPALT</sequence>
<dbReference type="RefSeq" id="WP_175224284.1">
    <property type="nucleotide sequence ID" value="NZ_CADIKH010000001.1"/>
</dbReference>
<proteinExistence type="predicted"/>
<feature type="transmembrane region" description="Helical" evidence="1">
    <location>
        <begin position="6"/>
        <end position="29"/>
    </location>
</feature>
<keyword evidence="3" id="KW-1185">Reference proteome</keyword>
<organism evidence="2 3">
    <name type="scientific">Paraburkholderia humisilvae</name>
    <dbReference type="NCBI Taxonomy" id="627669"/>
    <lineage>
        <taxon>Bacteria</taxon>
        <taxon>Pseudomonadati</taxon>
        <taxon>Pseudomonadota</taxon>
        <taxon>Betaproteobacteria</taxon>
        <taxon>Burkholderiales</taxon>
        <taxon>Burkholderiaceae</taxon>
        <taxon>Paraburkholderia</taxon>
    </lineage>
</organism>
<dbReference type="EMBL" id="CADIKH010000001">
    <property type="protein sequence ID" value="CAB3746473.1"/>
    <property type="molecule type" value="Genomic_DNA"/>
</dbReference>
<name>A0A6J5CY03_9BURK</name>
<evidence type="ECO:0000313" key="2">
    <source>
        <dbReference type="EMBL" id="CAB3746473.1"/>
    </source>
</evidence>
<keyword evidence="1" id="KW-1133">Transmembrane helix</keyword>
<keyword evidence="1" id="KW-0812">Transmembrane</keyword>
<protein>
    <submittedName>
        <fullName evidence="2">Uncharacterized protein</fullName>
    </submittedName>
</protein>
<dbReference type="Proteomes" id="UP000494363">
    <property type="component" value="Unassembled WGS sequence"/>
</dbReference>
<accession>A0A6J5CY03</accession>
<reference evidence="2 3" key="1">
    <citation type="submission" date="2020-04" db="EMBL/GenBank/DDBJ databases">
        <authorList>
            <person name="De Canck E."/>
        </authorList>
    </citation>
    <scope>NUCLEOTIDE SEQUENCE [LARGE SCALE GENOMIC DNA]</scope>
    <source>
        <strain evidence="2 3">LMG 29542</strain>
    </source>
</reference>
<feature type="transmembrane region" description="Helical" evidence="1">
    <location>
        <begin position="41"/>
        <end position="61"/>
    </location>
</feature>
<evidence type="ECO:0000313" key="3">
    <source>
        <dbReference type="Proteomes" id="UP000494363"/>
    </source>
</evidence>